<proteinExistence type="predicted"/>
<dbReference type="RefSeq" id="WP_134572265.1">
    <property type="nucleotide sequence ID" value="NZ_SOGT01000011.1"/>
</dbReference>
<name>A0A4R8ZHE6_9MICO</name>
<evidence type="ECO:0000313" key="2">
    <source>
        <dbReference type="Proteomes" id="UP000298424"/>
    </source>
</evidence>
<dbReference type="Proteomes" id="UP000298424">
    <property type="component" value="Unassembled WGS sequence"/>
</dbReference>
<sequence>MAAVKNTTPATADELHAALAAIEAQERIEQERQASVIQQARAARAQKSYDAARAMEEELQATGTVRYEAAVAAAVTGDLNGAYSEFVGYLGTISARRLARSDAQSAAHLLGREPHTNADLAYRPQPFSDFIDSNQHKAVEASANITVTAYIEPDIDDIEAAIAYLEQVK</sequence>
<protein>
    <submittedName>
        <fullName evidence="1">Uncharacterized protein</fullName>
    </submittedName>
</protein>
<keyword evidence="2" id="KW-1185">Reference proteome</keyword>
<reference evidence="1 2" key="1">
    <citation type="submission" date="2019-03" db="EMBL/GenBank/DDBJ databases">
        <title>Genomics of glacier-inhabiting Cryobacterium strains.</title>
        <authorList>
            <person name="Liu Q."/>
            <person name="Xin Y.-H."/>
        </authorList>
    </citation>
    <scope>NUCLEOTIDE SEQUENCE [LARGE SCALE GENOMIC DNA]</scope>
    <source>
        <strain evidence="1 2">TMT1-1</strain>
    </source>
</reference>
<dbReference type="EMBL" id="SOGT01000011">
    <property type="protein sequence ID" value="TFD25865.1"/>
    <property type="molecule type" value="Genomic_DNA"/>
</dbReference>
<dbReference type="OrthoDB" id="9997679at2"/>
<organism evidence="1 2">
    <name type="scientific">Cryobacterium lyxosi</name>
    <dbReference type="NCBI Taxonomy" id="1259228"/>
    <lineage>
        <taxon>Bacteria</taxon>
        <taxon>Bacillati</taxon>
        <taxon>Actinomycetota</taxon>
        <taxon>Actinomycetes</taxon>
        <taxon>Micrococcales</taxon>
        <taxon>Microbacteriaceae</taxon>
        <taxon>Cryobacterium</taxon>
    </lineage>
</organism>
<comment type="caution">
    <text evidence="1">The sequence shown here is derived from an EMBL/GenBank/DDBJ whole genome shotgun (WGS) entry which is preliminary data.</text>
</comment>
<dbReference type="AlphaFoldDB" id="A0A4R8ZHE6"/>
<evidence type="ECO:0000313" key="1">
    <source>
        <dbReference type="EMBL" id="TFD25865.1"/>
    </source>
</evidence>
<gene>
    <name evidence="1" type="ORF">E3T27_08655</name>
</gene>
<accession>A0A4R8ZHE6</accession>